<organism evidence="2 3">
    <name type="scientific">Penicillium argentinense</name>
    <dbReference type="NCBI Taxonomy" id="1131581"/>
    <lineage>
        <taxon>Eukaryota</taxon>
        <taxon>Fungi</taxon>
        <taxon>Dikarya</taxon>
        <taxon>Ascomycota</taxon>
        <taxon>Pezizomycotina</taxon>
        <taxon>Eurotiomycetes</taxon>
        <taxon>Eurotiomycetidae</taxon>
        <taxon>Eurotiales</taxon>
        <taxon>Aspergillaceae</taxon>
        <taxon>Penicillium</taxon>
    </lineage>
</organism>
<protein>
    <submittedName>
        <fullName evidence="2">Uncharacterized protein</fullName>
    </submittedName>
</protein>
<dbReference type="RefSeq" id="XP_056470237.1">
    <property type="nucleotide sequence ID" value="XM_056622821.1"/>
</dbReference>
<dbReference type="PANTHER" id="PTHR12083">
    <property type="entry name" value="BIFUNCTIONAL POLYNUCLEOTIDE PHOSPHATASE/KINASE"/>
    <property type="match status" value="1"/>
</dbReference>
<dbReference type="InterPro" id="IPR013954">
    <property type="entry name" value="PNK3P"/>
</dbReference>
<dbReference type="InterPro" id="IPR006551">
    <property type="entry name" value="Polynucleotide_phosphatase"/>
</dbReference>
<dbReference type="SUPFAM" id="SSF52540">
    <property type="entry name" value="P-loop containing nucleoside triphosphate hydrolases"/>
    <property type="match status" value="1"/>
</dbReference>
<dbReference type="Gene3D" id="3.40.50.300">
    <property type="entry name" value="P-loop containing nucleotide triphosphate hydrolases"/>
    <property type="match status" value="1"/>
</dbReference>
<accession>A0A9W9JXJ1</accession>
<dbReference type="FunFam" id="3.40.50.300:FF:002548">
    <property type="entry name" value="DNA kinase/phosphatase Pnk1"/>
    <property type="match status" value="1"/>
</dbReference>
<keyword evidence="3" id="KW-1185">Reference proteome</keyword>
<dbReference type="PANTHER" id="PTHR12083:SF9">
    <property type="entry name" value="BIFUNCTIONAL POLYNUCLEOTIDE PHOSPHATASE_KINASE"/>
    <property type="match status" value="1"/>
</dbReference>
<dbReference type="InterPro" id="IPR036412">
    <property type="entry name" value="HAD-like_sf"/>
</dbReference>
<dbReference type="GeneID" id="81361800"/>
<proteinExistence type="predicted"/>
<evidence type="ECO:0000313" key="2">
    <source>
        <dbReference type="EMBL" id="KAJ5085559.1"/>
    </source>
</evidence>
<dbReference type="Gene3D" id="3.40.50.1000">
    <property type="entry name" value="HAD superfamily/HAD-like"/>
    <property type="match status" value="1"/>
</dbReference>
<dbReference type="Pfam" id="PF13671">
    <property type="entry name" value="AAA_33"/>
    <property type="match status" value="1"/>
</dbReference>
<dbReference type="EMBL" id="JAPQKI010000010">
    <property type="protein sequence ID" value="KAJ5085559.1"/>
    <property type="molecule type" value="Genomic_DNA"/>
</dbReference>
<gene>
    <name evidence="2" type="ORF">N7532_010330</name>
</gene>
<sequence>MTQGGAKRTASPTRPISPPPLRRKLESTVNRNFFTPASQKKSAPAPVTWRVLGAGVIIGKHAPENYEGVALPEKNRRVAAFDLDSTLIKTASGNVFPKNADDWKWFDACVPNEIGRLSKEGYQIVIFSNQKKISLKKDIKGANGDSKSLSTFKEKLSRIMKQLEVPMSVYAATGDAEHRKPRPGMWKEFLEDYDLDVKGVDLVNSFYIGDAAGRPGDFSATDRGFATNIGIPFKTPEEFFLHMKPVEPKELFEPTAFFKEGNVPEPAFTRKYPLELVIFCGSPGSGKSTYFWNHLEPLGYERVNQDLLKTRPKCLKVARELLEAKKSVVVDNTNANTETRAYWITLAKDLNVPIRCIHFLSPLEICKHNAAVRAATKELNPESREPLPGIAFGDFKRRYNPPEMKEGFEDILEVEFRFEGDEEARRVWGQYWI</sequence>
<dbReference type="Proteomes" id="UP001149074">
    <property type="component" value="Unassembled WGS sequence"/>
</dbReference>
<dbReference type="GO" id="GO:0046404">
    <property type="term" value="F:ATP-dependent polydeoxyribonucleotide 5'-hydroxyl-kinase activity"/>
    <property type="evidence" value="ECO:0007669"/>
    <property type="project" value="TreeGrafter"/>
</dbReference>
<dbReference type="SUPFAM" id="SSF56784">
    <property type="entry name" value="HAD-like"/>
    <property type="match status" value="1"/>
</dbReference>
<reference evidence="2" key="1">
    <citation type="submission" date="2022-11" db="EMBL/GenBank/DDBJ databases">
        <authorList>
            <person name="Petersen C."/>
        </authorList>
    </citation>
    <scope>NUCLEOTIDE SEQUENCE</scope>
    <source>
        <strain evidence="2">IBT 30761</strain>
    </source>
</reference>
<evidence type="ECO:0000313" key="3">
    <source>
        <dbReference type="Proteomes" id="UP001149074"/>
    </source>
</evidence>
<dbReference type="NCBIfam" id="TIGR01664">
    <property type="entry name" value="DNA-3'-Pase"/>
    <property type="match status" value="1"/>
</dbReference>
<dbReference type="GO" id="GO:0003690">
    <property type="term" value="F:double-stranded DNA binding"/>
    <property type="evidence" value="ECO:0007669"/>
    <property type="project" value="TreeGrafter"/>
</dbReference>
<dbReference type="InterPro" id="IPR023214">
    <property type="entry name" value="HAD_sf"/>
</dbReference>
<dbReference type="Pfam" id="PF08645">
    <property type="entry name" value="PNK3P"/>
    <property type="match status" value="1"/>
</dbReference>
<dbReference type="GO" id="GO:0006281">
    <property type="term" value="P:DNA repair"/>
    <property type="evidence" value="ECO:0007669"/>
    <property type="project" value="TreeGrafter"/>
</dbReference>
<comment type="caution">
    <text evidence="2">The sequence shown here is derived from an EMBL/GenBank/DDBJ whole genome shotgun (WGS) entry which is preliminary data.</text>
</comment>
<dbReference type="InterPro" id="IPR027417">
    <property type="entry name" value="P-loop_NTPase"/>
</dbReference>
<dbReference type="GO" id="GO:0046403">
    <property type="term" value="F:polynucleotide 3'-phosphatase activity"/>
    <property type="evidence" value="ECO:0007669"/>
    <property type="project" value="TreeGrafter"/>
</dbReference>
<evidence type="ECO:0000256" key="1">
    <source>
        <dbReference type="SAM" id="MobiDB-lite"/>
    </source>
</evidence>
<dbReference type="InterPro" id="IPR006549">
    <property type="entry name" value="HAD-SF_hydro_IIIA"/>
</dbReference>
<name>A0A9W9JXJ1_9EURO</name>
<dbReference type="NCBIfam" id="TIGR01662">
    <property type="entry name" value="HAD-SF-IIIA"/>
    <property type="match status" value="1"/>
</dbReference>
<reference evidence="2" key="2">
    <citation type="journal article" date="2023" name="IMA Fungus">
        <title>Comparative genomic study of the Penicillium genus elucidates a diverse pangenome and 15 lateral gene transfer events.</title>
        <authorList>
            <person name="Petersen C."/>
            <person name="Sorensen T."/>
            <person name="Nielsen M.R."/>
            <person name="Sondergaard T.E."/>
            <person name="Sorensen J.L."/>
            <person name="Fitzpatrick D.A."/>
            <person name="Frisvad J.C."/>
            <person name="Nielsen K.L."/>
        </authorList>
    </citation>
    <scope>NUCLEOTIDE SEQUENCE</scope>
    <source>
        <strain evidence="2">IBT 30761</strain>
    </source>
</reference>
<dbReference type="OrthoDB" id="19045at2759"/>
<feature type="region of interest" description="Disordered" evidence="1">
    <location>
        <begin position="1"/>
        <end position="25"/>
    </location>
</feature>
<dbReference type="AlphaFoldDB" id="A0A9W9JXJ1"/>